<keyword evidence="5" id="KW-0539">Nucleus</keyword>
<dbReference type="GO" id="GO:0005681">
    <property type="term" value="C:spliceosomal complex"/>
    <property type="evidence" value="ECO:0007669"/>
    <property type="project" value="InterPro"/>
</dbReference>
<feature type="region of interest" description="Disordered" evidence="6">
    <location>
        <begin position="1"/>
        <end position="136"/>
    </location>
</feature>
<organism evidence="7 8">
    <name type="scientific">Aspergillus steynii IBT 23096</name>
    <dbReference type="NCBI Taxonomy" id="1392250"/>
    <lineage>
        <taxon>Eukaryota</taxon>
        <taxon>Fungi</taxon>
        <taxon>Dikarya</taxon>
        <taxon>Ascomycota</taxon>
        <taxon>Pezizomycotina</taxon>
        <taxon>Eurotiomycetes</taxon>
        <taxon>Eurotiomycetidae</taxon>
        <taxon>Eurotiales</taxon>
        <taxon>Aspergillaceae</taxon>
        <taxon>Aspergillus</taxon>
        <taxon>Aspergillus subgen. Circumdati</taxon>
    </lineage>
</organism>
<evidence type="ECO:0000256" key="2">
    <source>
        <dbReference type="ARBA" id="ARBA00022723"/>
    </source>
</evidence>
<dbReference type="GeneID" id="36556054"/>
<keyword evidence="3" id="KW-0863">Zinc-finger</keyword>
<name>A0A2I2GR18_9EURO</name>
<feature type="compositionally biased region" description="Acidic residues" evidence="6">
    <location>
        <begin position="251"/>
        <end position="267"/>
    </location>
</feature>
<comment type="caution">
    <text evidence="7">The sequence shown here is derived from an EMBL/GenBank/DDBJ whole genome shotgun (WGS) entry which is preliminary data.</text>
</comment>
<feature type="compositionally biased region" description="Acidic residues" evidence="6">
    <location>
        <begin position="88"/>
        <end position="99"/>
    </location>
</feature>
<feature type="compositionally biased region" description="Polar residues" evidence="6">
    <location>
        <begin position="105"/>
        <end position="114"/>
    </location>
</feature>
<dbReference type="OrthoDB" id="77607at2759"/>
<dbReference type="InterPro" id="IPR040050">
    <property type="entry name" value="ZNF830-like"/>
</dbReference>
<comment type="subcellular location">
    <subcellularLocation>
        <location evidence="1">Nucleus</location>
    </subcellularLocation>
</comment>
<evidence type="ECO:0000256" key="6">
    <source>
        <dbReference type="SAM" id="MobiDB-lite"/>
    </source>
</evidence>
<dbReference type="GO" id="GO:0033314">
    <property type="term" value="P:mitotic DNA replication checkpoint signaling"/>
    <property type="evidence" value="ECO:0007669"/>
    <property type="project" value="TreeGrafter"/>
</dbReference>
<evidence type="ECO:0000313" key="7">
    <source>
        <dbReference type="EMBL" id="PLB55330.1"/>
    </source>
</evidence>
<dbReference type="VEuPathDB" id="FungiDB:P170DRAFT_432870"/>
<evidence type="ECO:0000313" key="8">
    <source>
        <dbReference type="Proteomes" id="UP000234275"/>
    </source>
</evidence>
<feature type="compositionally biased region" description="Basic and acidic residues" evidence="6">
    <location>
        <begin position="241"/>
        <end position="250"/>
    </location>
</feature>
<evidence type="ECO:0000256" key="1">
    <source>
        <dbReference type="ARBA" id="ARBA00004123"/>
    </source>
</evidence>
<proteinExistence type="predicted"/>
<gene>
    <name evidence="7" type="ORF">P170DRAFT_432870</name>
</gene>
<feature type="compositionally biased region" description="Basic and acidic residues" evidence="6">
    <location>
        <begin position="169"/>
        <end position="195"/>
    </location>
</feature>
<dbReference type="GO" id="GO:0033260">
    <property type="term" value="P:nuclear DNA replication"/>
    <property type="evidence" value="ECO:0007669"/>
    <property type="project" value="TreeGrafter"/>
</dbReference>
<dbReference type="GO" id="GO:0008270">
    <property type="term" value="F:zinc ion binding"/>
    <property type="evidence" value="ECO:0007669"/>
    <property type="project" value="UniProtKB-KW"/>
</dbReference>
<feature type="compositionally biased region" description="Basic and acidic residues" evidence="6">
    <location>
        <begin position="1"/>
        <end position="14"/>
    </location>
</feature>
<sequence>MADVRSLLRSELASRKGSSPQTGRAPNRVTKKRKVDSGEDLTRKKLRQTNGDQLLAHAQTVQPPSAQALESEENVEQSDQDVAGPDLPPEEDLVEDTEEVGAQPSEPTAVTSNPPTEPPKQAVDEDEWAAFERDVVAPTRVPQAPAALAATATISAAPVTAEQLAAQQEQDKQTAARSREAEAEGEREDAARFMEDEFDEMDQLEERVRRLKHMREELRKKRSVEGADASQMDLSTSAGELQKDQAKNDNSEGEEDDDDEDEDDDDWDNWRFR</sequence>
<evidence type="ECO:0000256" key="4">
    <source>
        <dbReference type="ARBA" id="ARBA00022833"/>
    </source>
</evidence>
<keyword evidence="2" id="KW-0479">Metal-binding</keyword>
<reference evidence="7 8" key="1">
    <citation type="submission" date="2016-12" db="EMBL/GenBank/DDBJ databases">
        <title>The genomes of Aspergillus section Nigri reveals drivers in fungal speciation.</title>
        <authorList>
            <consortium name="DOE Joint Genome Institute"/>
            <person name="Vesth T.C."/>
            <person name="Nybo J."/>
            <person name="Theobald S."/>
            <person name="Brandl J."/>
            <person name="Frisvad J.C."/>
            <person name="Nielsen K.F."/>
            <person name="Lyhne E.K."/>
            <person name="Kogle M.E."/>
            <person name="Kuo A."/>
            <person name="Riley R."/>
            <person name="Clum A."/>
            <person name="Nolan M."/>
            <person name="Lipzen A."/>
            <person name="Salamov A."/>
            <person name="Henrissat B."/>
            <person name="Wiebenga A."/>
            <person name="De Vries R.P."/>
            <person name="Grigoriev I.V."/>
            <person name="Mortensen U.H."/>
            <person name="Andersen M.R."/>
            <person name="Baker S.E."/>
        </authorList>
    </citation>
    <scope>NUCLEOTIDE SEQUENCE [LARGE SCALE GENOMIC DNA]</scope>
    <source>
        <strain evidence="7 8">IBT 23096</strain>
    </source>
</reference>
<dbReference type="EMBL" id="MSFO01000001">
    <property type="protein sequence ID" value="PLB55330.1"/>
    <property type="molecule type" value="Genomic_DNA"/>
</dbReference>
<accession>A0A2I2GR18</accession>
<protein>
    <submittedName>
        <fullName evidence="7">Uncharacterized protein</fullName>
    </submittedName>
</protein>
<feature type="compositionally biased region" description="Acidic residues" evidence="6">
    <location>
        <begin position="70"/>
        <end position="79"/>
    </location>
</feature>
<dbReference type="RefSeq" id="XP_024710632.1">
    <property type="nucleotide sequence ID" value="XM_024848355.1"/>
</dbReference>
<dbReference type="Proteomes" id="UP000234275">
    <property type="component" value="Unassembled WGS sequence"/>
</dbReference>
<keyword evidence="8" id="KW-1185">Reference proteome</keyword>
<feature type="region of interest" description="Disordered" evidence="6">
    <location>
        <begin position="162"/>
        <end position="199"/>
    </location>
</feature>
<dbReference type="AlphaFoldDB" id="A0A2I2GR18"/>
<evidence type="ECO:0000256" key="5">
    <source>
        <dbReference type="ARBA" id="ARBA00023242"/>
    </source>
</evidence>
<dbReference type="GO" id="GO:0003676">
    <property type="term" value="F:nucleic acid binding"/>
    <property type="evidence" value="ECO:0007669"/>
    <property type="project" value="InterPro"/>
</dbReference>
<feature type="compositionally biased region" description="Basic and acidic residues" evidence="6">
    <location>
        <begin position="216"/>
        <end position="225"/>
    </location>
</feature>
<feature type="region of interest" description="Disordered" evidence="6">
    <location>
        <begin position="216"/>
        <end position="273"/>
    </location>
</feature>
<dbReference type="GO" id="GO:0044773">
    <property type="term" value="P:mitotic DNA damage checkpoint signaling"/>
    <property type="evidence" value="ECO:0007669"/>
    <property type="project" value="TreeGrafter"/>
</dbReference>
<dbReference type="PANTHER" id="PTHR13278">
    <property type="entry name" value="ZINC FINGER PROTEIN 830"/>
    <property type="match status" value="1"/>
</dbReference>
<keyword evidence="4" id="KW-0862">Zinc</keyword>
<evidence type="ECO:0000256" key="3">
    <source>
        <dbReference type="ARBA" id="ARBA00022771"/>
    </source>
</evidence>
<dbReference type="PANTHER" id="PTHR13278:SF0">
    <property type="entry name" value="ZINC FINGER PROTEIN 830"/>
    <property type="match status" value="1"/>
</dbReference>